<dbReference type="Proteomes" id="UP001165065">
    <property type="component" value="Unassembled WGS sequence"/>
</dbReference>
<feature type="domain" description="Glycosyl transferase family 28 C-terminal" evidence="7">
    <location>
        <begin position="412"/>
        <end position="529"/>
    </location>
</feature>
<feature type="transmembrane region" description="Helical" evidence="6">
    <location>
        <begin position="64"/>
        <end position="84"/>
    </location>
</feature>
<keyword evidence="10" id="KW-1185">Reference proteome</keyword>
<dbReference type="PANTHER" id="PTHR43025:SF3">
    <property type="entry name" value="MONOGALACTOSYLDIACYLGLYCEROL SYNTHASE 1, CHLOROPLASTIC"/>
    <property type="match status" value="1"/>
</dbReference>
<evidence type="ECO:0000256" key="1">
    <source>
        <dbReference type="ARBA" id="ARBA00006962"/>
    </source>
</evidence>
<keyword evidence="6" id="KW-1133">Transmembrane helix</keyword>
<comment type="caution">
    <text evidence="9">The sequence shown here is derived from an EMBL/GenBank/DDBJ whole genome shotgun (WGS) entry which is preliminary data.</text>
</comment>
<comment type="similarity">
    <text evidence="1">Belongs to the glycosyltransferase 28 family.</text>
</comment>
<keyword evidence="6" id="KW-0812">Transmembrane</keyword>
<dbReference type="GO" id="GO:0009247">
    <property type="term" value="P:glycolipid biosynthetic process"/>
    <property type="evidence" value="ECO:0007669"/>
    <property type="project" value="InterPro"/>
</dbReference>
<evidence type="ECO:0000256" key="5">
    <source>
        <dbReference type="ARBA" id="ARBA00046299"/>
    </source>
</evidence>
<comment type="subcellular location">
    <subcellularLocation>
        <location evidence="5">Plastid</location>
        <location evidence="5">Chloroplast membrane</location>
    </subcellularLocation>
</comment>
<evidence type="ECO:0000256" key="6">
    <source>
        <dbReference type="SAM" id="Phobius"/>
    </source>
</evidence>
<dbReference type="InterPro" id="IPR007235">
    <property type="entry name" value="Glyco_trans_28_C"/>
</dbReference>
<feature type="transmembrane region" description="Helical" evidence="6">
    <location>
        <begin position="12"/>
        <end position="33"/>
    </location>
</feature>
<dbReference type="InterPro" id="IPR050519">
    <property type="entry name" value="Glycosyltransf_28_UgtP"/>
</dbReference>
<dbReference type="InterPro" id="IPR009695">
    <property type="entry name" value="Diacylglyc_glucosyltr_N"/>
</dbReference>
<accession>A0A9W7LEP1</accession>
<dbReference type="EMBL" id="BRYA01000357">
    <property type="protein sequence ID" value="GMI47739.1"/>
    <property type="molecule type" value="Genomic_DNA"/>
</dbReference>
<dbReference type="Pfam" id="PF04101">
    <property type="entry name" value="Glyco_tran_28_C"/>
    <property type="match status" value="1"/>
</dbReference>
<gene>
    <name evidence="9" type="ORF">TrCOL_g6603</name>
</gene>
<evidence type="ECO:0000259" key="8">
    <source>
        <dbReference type="Pfam" id="PF06925"/>
    </source>
</evidence>
<dbReference type="EC" id="2.4.1.46" evidence="2"/>
<sequence length="564" mass="62320">MIFMMKLNEIGFRRFFVLGTGLLFVVILLMDYAHKISPYTIRELGIDKILDLARDKFVLRRQNIPNLLVTSMTLPFILACLFFATHQGALVGVGVVAHGVAFHFVGGKAWAHFAASAVAYVLVELWKLAIALKELRDWRAAIKAAEEGGEGDKGEKKRVLILYANVGSGHKSAANAIEEALKERDMGVMVEKLDVLDLCSPAFRFAMQTMFQKLTQTLAGQHMLGYLYDMGDHGNEKGKVQRALEDAAGIGLAKVLTRFRPTNIVCTHFLPCQLVGTLKRTSSVLAGRIRLGLVITDLDLQSMWVQEGAVDVYYLPREDSDVVLKEYERQGKERREKRKRKKSVVKLPKLKDKLSSVSKSVISGIPIMPRFARAVDKMVEGGEFKVEALKEFGLDPGDKRPVVLVMSGGKLIKQVFENCLACKVGLRFVVVMGRQADARDVLEKVEVPERHGVTLVGFCKEMPKLLAAADLMVGKCGGLTAAENAALGVPIVILDPIPGQEQRNSDILLESGGCIKVNDLPLLTRRLEEIFGDKGEKIKFMRRGMKKLAKPNSAYTIVDDVLGA</sequence>
<evidence type="ECO:0000313" key="10">
    <source>
        <dbReference type="Proteomes" id="UP001165065"/>
    </source>
</evidence>
<reference evidence="10" key="1">
    <citation type="journal article" date="2023" name="Commun. Biol.">
        <title>Genome analysis of Parmales, the sister group of diatoms, reveals the evolutionary specialization of diatoms from phago-mixotrophs to photoautotrophs.</title>
        <authorList>
            <person name="Ban H."/>
            <person name="Sato S."/>
            <person name="Yoshikawa S."/>
            <person name="Yamada K."/>
            <person name="Nakamura Y."/>
            <person name="Ichinomiya M."/>
            <person name="Sato N."/>
            <person name="Blanc-Mathieu R."/>
            <person name="Endo H."/>
            <person name="Kuwata A."/>
            <person name="Ogata H."/>
        </authorList>
    </citation>
    <scope>NUCLEOTIDE SEQUENCE [LARGE SCALE GENOMIC DNA]</scope>
</reference>
<dbReference type="OrthoDB" id="197763at2759"/>
<dbReference type="GO" id="GO:0031969">
    <property type="term" value="C:chloroplast membrane"/>
    <property type="evidence" value="ECO:0007669"/>
    <property type="project" value="UniProtKB-SubCell"/>
</dbReference>
<dbReference type="Pfam" id="PF06925">
    <property type="entry name" value="MGDG_synth"/>
    <property type="match status" value="1"/>
</dbReference>
<evidence type="ECO:0000259" key="7">
    <source>
        <dbReference type="Pfam" id="PF04101"/>
    </source>
</evidence>
<evidence type="ECO:0000313" key="9">
    <source>
        <dbReference type="EMBL" id="GMI47739.1"/>
    </source>
</evidence>
<name>A0A9W7LEP1_9STRA</name>
<proteinExistence type="inferred from homology"/>
<evidence type="ECO:0000256" key="4">
    <source>
        <dbReference type="ARBA" id="ARBA00022679"/>
    </source>
</evidence>
<dbReference type="AlphaFoldDB" id="A0A9W7LEP1"/>
<evidence type="ECO:0000256" key="3">
    <source>
        <dbReference type="ARBA" id="ARBA00022676"/>
    </source>
</evidence>
<keyword evidence="6" id="KW-0472">Membrane</keyword>
<evidence type="ECO:0000256" key="2">
    <source>
        <dbReference type="ARBA" id="ARBA00012615"/>
    </source>
</evidence>
<feature type="domain" description="Diacylglycerol glucosyltransferase N-terminal" evidence="8">
    <location>
        <begin position="170"/>
        <end position="319"/>
    </location>
</feature>
<keyword evidence="4" id="KW-0808">Transferase</keyword>
<dbReference type="SUPFAM" id="SSF53756">
    <property type="entry name" value="UDP-Glycosyltransferase/glycogen phosphorylase"/>
    <property type="match status" value="1"/>
</dbReference>
<dbReference type="PANTHER" id="PTHR43025">
    <property type="entry name" value="MONOGALACTOSYLDIACYLGLYCEROL SYNTHASE"/>
    <property type="match status" value="1"/>
</dbReference>
<protein>
    <recommendedName>
        <fullName evidence="2">monogalactosyldiacylglycerol synthase</fullName>
        <ecNumber evidence="2">2.4.1.46</ecNumber>
    </recommendedName>
</protein>
<organism evidence="9 10">
    <name type="scientific">Triparma columacea</name>
    <dbReference type="NCBI Taxonomy" id="722753"/>
    <lineage>
        <taxon>Eukaryota</taxon>
        <taxon>Sar</taxon>
        <taxon>Stramenopiles</taxon>
        <taxon>Ochrophyta</taxon>
        <taxon>Bolidophyceae</taxon>
        <taxon>Parmales</taxon>
        <taxon>Triparmaceae</taxon>
        <taxon>Triparma</taxon>
    </lineage>
</organism>
<dbReference type="GO" id="GO:0046509">
    <property type="term" value="F:1,2-diacylglycerol 3-beta-galactosyltransferase activity"/>
    <property type="evidence" value="ECO:0007669"/>
    <property type="project" value="UniProtKB-EC"/>
</dbReference>
<dbReference type="Gene3D" id="3.40.50.2000">
    <property type="entry name" value="Glycogen Phosphorylase B"/>
    <property type="match status" value="1"/>
</dbReference>
<keyword evidence="3" id="KW-0328">Glycosyltransferase</keyword>